<dbReference type="Proteomes" id="UP000186607">
    <property type="component" value="Unassembled WGS sequence"/>
</dbReference>
<dbReference type="STRING" id="249408.BOO71_0012952"/>
<proteinExistence type="inferred from homology"/>
<dbReference type="PANTHER" id="PTHR10625">
    <property type="entry name" value="HISTONE DEACETYLASE HDAC1-RELATED"/>
    <property type="match status" value="1"/>
</dbReference>
<dbReference type="PRINTS" id="PR01270">
    <property type="entry name" value="HDASUPER"/>
</dbReference>
<dbReference type="AlphaFoldDB" id="A0A1U7NT55"/>
<dbReference type="InterPro" id="IPR023801">
    <property type="entry name" value="His_deacetylse_dom"/>
</dbReference>
<feature type="domain" description="Histone deacetylase" evidence="3">
    <location>
        <begin position="36"/>
        <end position="285"/>
    </location>
</feature>
<sequence>MSASATPFRAFTAYRRAAYAGQPAPRRQFMARESMLEMLARVGELLPLAEAPDLPWALAERVHDPAYLERWRNGEVTRAEERALGFPWTPAVVERGLGSSGATLAATHDALNLGLGINFGGGTHHAYADHAEGFSFLNDVVISARWLLDTGQAARILILDLDVHQGNGTASMLAQEARALSVSLHGANNYPFTKETAGLNIALPDGTGDAAYLAVLDGQVAPAVAAFRPDFVFYLAGADVLAGDQLGKLALSVGGVRQRDERVFGWAARARIPLVTVMAGGYNRDPQHLIAARLGTLEAALEAFGAG</sequence>
<comment type="similarity">
    <text evidence="1">Belongs to the histone deacetylase family.</text>
</comment>
<dbReference type="SUPFAM" id="SSF52768">
    <property type="entry name" value="Arginase/deacetylase"/>
    <property type="match status" value="1"/>
</dbReference>
<keyword evidence="5" id="KW-1185">Reference proteome</keyword>
<dbReference type="GO" id="GO:0004407">
    <property type="term" value="F:histone deacetylase activity"/>
    <property type="evidence" value="ECO:0007669"/>
    <property type="project" value="InterPro"/>
</dbReference>
<dbReference type="EMBL" id="MSTI01000155">
    <property type="protein sequence ID" value="OLV16091.1"/>
    <property type="molecule type" value="Genomic_DNA"/>
</dbReference>
<dbReference type="Gene3D" id="3.40.800.20">
    <property type="entry name" value="Histone deacetylase domain"/>
    <property type="match status" value="1"/>
</dbReference>
<keyword evidence="2" id="KW-0378">Hydrolase</keyword>
<dbReference type="InterPro" id="IPR037138">
    <property type="entry name" value="His_deacetylse_dom_sf"/>
</dbReference>
<evidence type="ECO:0000313" key="4">
    <source>
        <dbReference type="EMBL" id="OLV16091.1"/>
    </source>
</evidence>
<dbReference type="GO" id="GO:0040029">
    <property type="term" value="P:epigenetic regulation of gene expression"/>
    <property type="evidence" value="ECO:0007669"/>
    <property type="project" value="TreeGrafter"/>
</dbReference>
<accession>A0A1U7NT55</accession>
<name>A0A1U7NT55_9DEIO</name>
<dbReference type="InterPro" id="IPR044150">
    <property type="entry name" value="HDAC_classIV"/>
</dbReference>
<evidence type="ECO:0000256" key="1">
    <source>
        <dbReference type="ARBA" id="ARBA00005947"/>
    </source>
</evidence>
<dbReference type="RefSeq" id="WP_075836180.1">
    <property type="nucleotide sequence ID" value="NZ_MSTI01000155.1"/>
</dbReference>
<reference evidence="4 5" key="1">
    <citation type="submission" date="2017-01" db="EMBL/GenBank/DDBJ databases">
        <title>Genome Analysis of Deinococcus marmoris KOPRI26562.</title>
        <authorList>
            <person name="Kim J.H."/>
            <person name="Oh H.-M."/>
        </authorList>
    </citation>
    <scope>NUCLEOTIDE SEQUENCE [LARGE SCALE GENOMIC DNA]</scope>
    <source>
        <strain evidence="4 5">KOPRI26562</strain>
    </source>
</reference>
<gene>
    <name evidence="4" type="ORF">BOO71_0012952</name>
</gene>
<evidence type="ECO:0000259" key="3">
    <source>
        <dbReference type="Pfam" id="PF00850"/>
    </source>
</evidence>
<comment type="caution">
    <text evidence="4">The sequence shown here is derived from an EMBL/GenBank/DDBJ whole genome shotgun (WGS) entry which is preliminary data.</text>
</comment>
<dbReference type="GO" id="GO:0016787">
    <property type="term" value="F:hydrolase activity"/>
    <property type="evidence" value="ECO:0007669"/>
    <property type="project" value="UniProtKB-KW"/>
</dbReference>
<dbReference type="eggNOG" id="COG0123">
    <property type="taxonomic scope" value="Bacteria"/>
</dbReference>
<evidence type="ECO:0000256" key="2">
    <source>
        <dbReference type="ARBA" id="ARBA00022801"/>
    </source>
</evidence>
<dbReference type="PANTHER" id="PTHR10625:SF19">
    <property type="entry name" value="HISTONE DEACETYLASE 12"/>
    <property type="match status" value="1"/>
</dbReference>
<dbReference type="InterPro" id="IPR000286">
    <property type="entry name" value="HDACs"/>
</dbReference>
<organism evidence="4 5">
    <name type="scientific">Deinococcus marmoris</name>
    <dbReference type="NCBI Taxonomy" id="249408"/>
    <lineage>
        <taxon>Bacteria</taxon>
        <taxon>Thermotogati</taxon>
        <taxon>Deinococcota</taxon>
        <taxon>Deinococci</taxon>
        <taxon>Deinococcales</taxon>
        <taxon>Deinococcaceae</taxon>
        <taxon>Deinococcus</taxon>
    </lineage>
</organism>
<dbReference type="Pfam" id="PF00850">
    <property type="entry name" value="Hist_deacetyl"/>
    <property type="match status" value="1"/>
</dbReference>
<dbReference type="InterPro" id="IPR023696">
    <property type="entry name" value="Ureohydrolase_dom_sf"/>
</dbReference>
<protein>
    <submittedName>
        <fullName evidence="4">Deacetylase, including histone deacetylase and acetoin utilization protein</fullName>
    </submittedName>
</protein>
<dbReference type="CDD" id="cd09993">
    <property type="entry name" value="HDAC_classIV"/>
    <property type="match status" value="1"/>
</dbReference>
<evidence type="ECO:0000313" key="5">
    <source>
        <dbReference type="Proteomes" id="UP000186607"/>
    </source>
</evidence>